<dbReference type="CTD" id="7029"/>
<dbReference type="KEGG" id="snh:120018449"/>
<protein>
    <submittedName>
        <fullName evidence="3">Transcription factor Dp-2</fullName>
    </submittedName>
</protein>
<name>A0A8U0P425_SALNM</name>
<dbReference type="Proteomes" id="UP000808372">
    <property type="component" value="Chromosome 23"/>
</dbReference>
<sequence>MGLSLGLEIVCGALPNLILAKSLIPRSLEIYIIGMARGTSQTSSFPDDLDSASLDGRRSYSHSSTALSESRGQAPSSFNEEEEDDDDNEPSSQSD</sequence>
<dbReference type="AlphaFoldDB" id="A0A8U0P425"/>
<feature type="compositionally biased region" description="Polar residues" evidence="1">
    <location>
        <begin position="61"/>
        <end position="74"/>
    </location>
</feature>
<evidence type="ECO:0000256" key="1">
    <source>
        <dbReference type="SAM" id="MobiDB-lite"/>
    </source>
</evidence>
<gene>
    <name evidence="3" type="primary">tfdp2</name>
</gene>
<feature type="compositionally biased region" description="Acidic residues" evidence="1">
    <location>
        <begin position="79"/>
        <end position="89"/>
    </location>
</feature>
<evidence type="ECO:0000313" key="2">
    <source>
        <dbReference type="Proteomes" id="UP000808372"/>
    </source>
</evidence>
<evidence type="ECO:0000313" key="3">
    <source>
        <dbReference type="RefSeq" id="XP_038817582.1"/>
    </source>
</evidence>
<feature type="region of interest" description="Disordered" evidence="1">
    <location>
        <begin position="39"/>
        <end position="95"/>
    </location>
</feature>
<organism evidence="2 3">
    <name type="scientific">Salvelinus namaycush</name>
    <name type="common">Lake trout</name>
    <name type="synonym">Salmo namaycush</name>
    <dbReference type="NCBI Taxonomy" id="8040"/>
    <lineage>
        <taxon>Eukaryota</taxon>
        <taxon>Metazoa</taxon>
        <taxon>Chordata</taxon>
        <taxon>Craniata</taxon>
        <taxon>Vertebrata</taxon>
        <taxon>Euteleostomi</taxon>
        <taxon>Actinopterygii</taxon>
        <taxon>Neopterygii</taxon>
        <taxon>Teleostei</taxon>
        <taxon>Protacanthopterygii</taxon>
        <taxon>Salmoniformes</taxon>
        <taxon>Salmonidae</taxon>
        <taxon>Salmoninae</taxon>
        <taxon>Salvelinus</taxon>
    </lineage>
</organism>
<keyword evidence="2" id="KW-1185">Reference proteome</keyword>
<reference evidence="3" key="1">
    <citation type="submission" date="2025-08" db="UniProtKB">
        <authorList>
            <consortium name="RefSeq"/>
        </authorList>
    </citation>
    <scope>IDENTIFICATION</scope>
    <source>
        <tissue evidence="3">White muscle</tissue>
    </source>
</reference>
<dbReference type="RefSeq" id="XP_038817582.1">
    <property type="nucleotide sequence ID" value="XM_038961654.1"/>
</dbReference>
<dbReference type="GeneID" id="120018449"/>
<accession>A0A8U0P425</accession>
<proteinExistence type="predicted"/>